<dbReference type="Gene3D" id="3.50.50.60">
    <property type="entry name" value="FAD/NAD(P)-binding domain"/>
    <property type="match status" value="1"/>
</dbReference>
<dbReference type="SUPFAM" id="SSF51905">
    <property type="entry name" value="FAD/NAD(P)-binding domain"/>
    <property type="match status" value="1"/>
</dbReference>
<dbReference type="PANTHER" id="PTHR43422">
    <property type="entry name" value="THIAMINE THIAZOLE SYNTHASE"/>
    <property type="match status" value="1"/>
</dbReference>
<gene>
    <name evidence="1" type="ORF">AN963_25775</name>
</gene>
<dbReference type="InterPro" id="IPR036188">
    <property type="entry name" value="FAD/NAD-bd_sf"/>
</dbReference>
<protein>
    <submittedName>
        <fullName evidence="1">FAD dependent oxidoreductase</fullName>
    </submittedName>
</protein>
<proteinExistence type="predicted"/>
<dbReference type="Proteomes" id="UP000051063">
    <property type="component" value="Unassembled WGS sequence"/>
</dbReference>
<name>A0ABR5N452_BRECH</name>
<dbReference type="EMBL" id="LJJB01000013">
    <property type="protein sequence ID" value="KQL45294.1"/>
    <property type="molecule type" value="Genomic_DNA"/>
</dbReference>
<dbReference type="RefSeq" id="WP_055747881.1">
    <property type="nucleotide sequence ID" value="NZ_LJJB01000013.1"/>
</dbReference>
<comment type="caution">
    <text evidence="1">The sequence shown here is derived from an EMBL/GenBank/DDBJ whole genome shotgun (WGS) entry which is preliminary data.</text>
</comment>
<keyword evidence="2" id="KW-1185">Reference proteome</keyword>
<evidence type="ECO:0000313" key="1">
    <source>
        <dbReference type="EMBL" id="KQL45294.1"/>
    </source>
</evidence>
<sequence length="466" mass="52740">MAGLLTARVLSDYYAEVWILEKDELPEKPEDRLGTPHAFHPHRFTQRGKMITERFFPGFEEDLVANGAPSSLNKTAYNQNQYGIMSGPYQRNDIKFSRAVLEWVIRSRVQKIPHVQFLARHDVIRLSTSADLCTITGVVVRERGSLEQETTFTSDLVVDASGRFSKLPQWLADMGYEVPRPDLLKVNLGYSTQRYQVPPHLTQLTEQWDVINIAGQPETGSFTGVFSFIENQVAEVLLYRPGGQFPPTNAEAYKQAIAELPNPLIAEVLEGLEPVSEVKGYRVPELYRHRYEKMESWPAGLLVLGDAFCIFDPIFGQGMTVAAIEAEKLDSCLREQRNHPKAGFELRVLRHLQDVIEPAWWLNCAADLQWEGVTYAASEPLQGITFGSKVMNMLLKEATTKKNFQLYGLYWTVNTLYHSPRAIFNPQMVADILNASEEGQYLLAELSGESGRPLAEVLEEIIPFKE</sequence>
<reference evidence="1 2" key="1">
    <citation type="submission" date="2015-09" db="EMBL/GenBank/DDBJ databases">
        <title>Genome sequencing project for genomic taxonomy and phylogenomics of Bacillus-like bacteria.</title>
        <authorList>
            <person name="Liu B."/>
            <person name="Wang J."/>
            <person name="Zhu Y."/>
            <person name="Liu G."/>
            <person name="Chen Q."/>
            <person name="Chen Z."/>
            <person name="Lan J."/>
            <person name="Che J."/>
            <person name="Ge C."/>
            <person name="Shi H."/>
            <person name="Pan Z."/>
            <person name="Liu X."/>
        </authorList>
    </citation>
    <scope>NUCLEOTIDE SEQUENCE [LARGE SCALE GENOMIC DNA]</scope>
    <source>
        <strain evidence="1 2">DSM 8552</strain>
    </source>
</reference>
<dbReference type="PANTHER" id="PTHR43422:SF3">
    <property type="entry name" value="THIAMINE THIAZOLE SYNTHASE"/>
    <property type="match status" value="1"/>
</dbReference>
<accession>A0ABR5N452</accession>
<organism evidence="1 2">
    <name type="scientific">Brevibacillus choshinensis</name>
    <dbReference type="NCBI Taxonomy" id="54911"/>
    <lineage>
        <taxon>Bacteria</taxon>
        <taxon>Bacillati</taxon>
        <taxon>Bacillota</taxon>
        <taxon>Bacilli</taxon>
        <taxon>Bacillales</taxon>
        <taxon>Paenibacillaceae</taxon>
        <taxon>Brevibacillus</taxon>
    </lineage>
</organism>
<evidence type="ECO:0000313" key="2">
    <source>
        <dbReference type="Proteomes" id="UP000051063"/>
    </source>
</evidence>